<reference evidence="2" key="1">
    <citation type="submission" date="2020-10" db="EMBL/GenBank/DDBJ databases">
        <title>Microbiome of the Black Sea water column analyzed by genome centric metagenomics.</title>
        <authorList>
            <person name="Cabello-Yeves P.J."/>
            <person name="Callieri C."/>
            <person name="Picazo A."/>
            <person name="Mehrshad M."/>
            <person name="Haro-Moreno J.M."/>
            <person name="Roda-Garcia J."/>
            <person name="Dzembekova N."/>
            <person name="Slabakova V."/>
            <person name="Slabakova N."/>
            <person name="Moncheva S."/>
            <person name="Rodriguez-Valera F."/>
        </authorList>
    </citation>
    <scope>NUCLEOTIDE SEQUENCE</scope>
    <source>
        <strain evidence="2">BS307-5m-G50</strain>
    </source>
</reference>
<dbReference type="Pfam" id="PF03702">
    <property type="entry name" value="AnmK"/>
    <property type="match status" value="1"/>
</dbReference>
<comment type="similarity">
    <text evidence="1">Belongs to the anhydro-N-acetylmuramic acid kinase family.</text>
</comment>
<dbReference type="EC" id="2.7.1.170" evidence="1"/>
<comment type="pathway">
    <text evidence="1">Amino-sugar metabolism; 1,6-anhydro-N-acetylmuramate degradation.</text>
</comment>
<dbReference type="GO" id="GO:0016773">
    <property type="term" value="F:phosphotransferase activity, alcohol group as acceptor"/>
    <property type="evidence" value="ECO:0007669"/>
    <property type="project" value="UniProtKB-UniRule"/>
</dbReference>
<feature type="binding site" evidence="1">
    <location>
        <begin position="14"/>
        <end position="21"/>
    </location>
    <ligand>
        <name>ATP</name>
        <dbReference type="ChEBI" id="CHEBI:30616"/>
    </ligand>
</feature>
<dbReference type="GO" id="GO:0006040">
    <property type="term" value="P:amino sugar metabolic process"/>
    <property type="evidence" value="ECO:0007669"/>
    <property type="project" value="InterPro"/>
</dbReference>
<dbReference type="GO" id="GO:0016301">
    <property type="term" value="F:kinase activity"/>
    <property type="evidence" value="ECO:0007669"/>
    <property type="project" value="UniProtKB-KW"/>
</dbReference>
<proteinExistence type="inferred from homology"/>
<dbReference type="CDD" id="cd24050">
    <property type="entry name" value="ASKHA_NBD_ANMK"/>
    <property type="match status" value="1"/>
</dbReference>
<comment type="function">
    <text evidence="1">Catalyzes the specific phosphorylation of 1,6-anhydro-N-acetylmuramic acid (anhMurNAc) with the simultaneous cleavage of the 1,6-anhydro ring, generating MurNAc-6-P. Is required for the utilization of anhMurNAc either imported from the medium or derived from its own cell wall murein, and thus plays a role in cell wall recycling.</text>
</comment>
<keyword evidence="1" id="KW-0547">Nucleotide-binding</keyword>
<dbReference type="GO" id="GO:0005524">
    <property type="term" value="F:ATP binding"/>
    <property type="evidence" value="ECO:0007669"/>
    <property type="project" value="UniProtKB-UniRule"/>
</dbReference>
<comment type="catalytic activity">
    <reaction evidence="1">
        <text>1,6-anhydro-N-acetyl-beta-muramate + ATP + H2O = N-acetyl-D-muramate 6-phosphate + ADP + H(+)</text>
        <dbReference type="Rhea" id="RHEA:24952"/>
        <dbReference type="ChEBI" id="CHEBI:15377"/>
        <dbReference type="ChEBI" id="CHEBI:15378"/>
        <dbReference type="ChEBI" id="CHEBI:30616"/>
        <dbReference type="ChEBI" id="CHEBI:58690"/>
        <dbReference type="ChEBI" id="CHEBI:58722"/>
        <dbReference type="ChEBI" id="CHEBI:456216"/>
        <dbReference type="EC" id="2.7.1.170"/>
    </reaction>
</comment>
<dbReference type="GO" id="GO:0097175">
    <property type="term" value="P:1,6-anhydro-N-acetyl-beta-muramic acid catabolic process"/>
    <property type="evidence" value="ECO:0007669"/>
    <property type="project" value="UniProtKB-UniRule"/>
</dbReference>
<dbReference type="Proteomes" id="UP000711391">
    <property type="component" value="Unassembled WGS sequence"/>
</dbReference>
<gene>
    <name evidence="1" type="primary">anmK</name>
    <name evidence="2" type="ORF">ISQ64_03410</name>
</gene>
<dbReference type="InterPro" id="IPR005338">
    <property type="entry name" value="Anhydro_N_Ac-Mur_kinase"/>
</dbReference>
<dbReference type="GO" id="GO:0009254">
    <property type="term" value="P:peptidoglycan turnover"/>
    <property type="evidence" value="ECO:0007669"/>
    <property type="project" value="UniProtKB-UniRule"/>
</dbReference>
<dbReference type="EMBL" id="JADHQD010000017">
    <property type="protein sequence ID" value="MBL6818435.1"/>
    <property type="molecule type" value="Genomic_DNA"/>
</dbReference>
<protein>
    <recommendedName>
        <fullName evidence="1">Anhydro-N-acetylmuramic acid kinase</fullName>
        <ecNumber evidence="1">2.7.1.170</ecNumber>
    </recommendedName>
    <alternativeName>
        <fullName evidence="1">AnhMurNAc kinase</fullName>
    </alternativeName>
</protein>
<dbReference type="SUPFAM" id="SSF53067">
    <property type="entry name" value="Actin-like ATPase domain"/>
    <property type="match status" value="1"/>
</dbReference>
<dbReference type="Gene3D" id="3.30.420.40">
    <property type="match status" value="2"/>
</dbReference>
<dbReference type="HAMAP" id="MF_01270">
    <property type="entry name" value="AnhMurNAc_kinase"/>
    <property type="match status" value="1"/>
</dbReference>
<evidence type="ECO:0000313" key="3">
    <source>
        <dbReference type="Proteomes" id="UP000711391"/>
    </source>
</evidence>
<dbReference type="InterPro" id="IPR043129">
    <property type="entry name" value="ATPase_NBD"/>
</dbReference>
<dbReference type="PANTHER" id="PTHR30605">
    <property type="entry name" value="ANHYDRO-N-ACETYLMURAMIC ACID KINASE"/>
    <property type="match status" value="1"/>
</dbReference>
<dbReference type="AlphaFoldDB" id="A0A937I8D2"/>
<keyword evidence="1 2" id="KW-0418">Kinase</keyword>
<dbReference type="PANTHER" id="PTHR30605:SF0">
    <property type="entry name" value="ANHYDRO-N-ACETYLMURAMIC ACID KINASE"/>
    <property type="match status" value="1"/>
</dbReference>
<organism evidence="2 3">
    <name type="scientific">SAR86 cluster bacterium</name>
    <dbReference type="NCBI Taxonomy" id="2030880"/>
    <lineage>
        <taxon>Bacteria</taxon>
        <taxon>Pseudomonadati</taxon>
        <taxon>Pseudomonadota</taxon>
        <taxon>Gammaproteobacteria</taxon>
        <taxon>SAR86 cluster</taxon>
    </lineage>
</organism>
<keyword evidence="1 2" id="KW-0808">Transferase</keyword>
<dbReference type="NCBIfam" id="NF007139">
    <property type="entry name" value="PRK09585.1-3"/>
    <property type="match status" value="1"/>
</dbReference>
<keyword evidence="1" id="KW-0119">Carbohydrate metabolism</keyword>
<comment type="pathway">
    <text evidence="1">Cell wall biogenesis; peptidoglycan recycling.</text>
</comment>
<sequence>MKQNKKFYVGAMTGTSHDAIDVSIIEIQKNIELKYFYSKKFSSKIRAKIKNVIDTNSITLNELGQLNKEVGILFAKSINEAIIQSKIKKSNIACIAVSGQTIRHEPHGKPPFSIQIGDPNIIASLTDLVVISDFRNMHIALGGEGAPLVPEFHNQLFFKPKSPRIILNIGGISNFSFVKARKVIYGTDVGPGNALMDAYCQKFLNKPFDKNGAIAAKGKVINSELKKLLANPFFKKAFPKSTGKELFNINLLSKKFLAFSPEDILATLVELTVQTIVLAIDKNKYEYKEMIICGGGSKNKFLIERIKNHMPHNVMLSNELGHDPQSIESMAFAWMGYMRINNKELIVQQGKNKYTSGLLGTLSQAKP</sequence>
<comment type="caution">
    <text evidence="2">The sequence shown here is derived from an EMBL/GenBank/DDBJ whole genome shotgun (WGS) entry which is preliminary data.</text>
</comment>
<name>A0A937I8D2_9GAMM</name>
<keyword evidence="1" id="KW-0067">ATP-binding</keyword>
<accession>A0A937I8D2</accession>
<evidence type="ECO:0000313" key="2">
    <source>
        <dbReference type="EMBL" id="MBL6818435.1"/>
    </source>
</evidence>
<evidence type="ECO:0000256" key="1">
    <source>
        <dbReference type="HAMAP-Rule" id="MF_01270"/>
    </source>
</evidence>